<feature type="chain" id="PRO_5021789890" evidence="4">
    <location>
        <begin position="24"/>
        <end position="341"/>
    </location>
</feature>
<feature type="signal peptide" evidence="4">
    <location>
        <begin position="1"/>
        <end position="23"/>
    </location>
</feature>
<dbReference type="PANTHER" id="PTHR33376">
    <property type="match status" value="1"/>
</dbReference>
<dbReference type="NCBIfam" id="TIGR00787">
    <property type="entry name" value="dctP"/>
    <property type="match status" value="1"/>
</dbReference>
<dbReference type="OrthoDB" id="9803763at2"/>
<keyword evidence="3 4" id="KW-0732">Signal</keyword>
<comment type="similarity">
    <text evidence="1">Belongs to the bacterial solute-binding protein 7 family.</text>
</comment>
<dbReference type="CDD" id="cd13679">
    <property type="entry name" value="PBP2_TRAP_YiaO_like"/>
    <property type="match status" value="1"/>
</dbReference>
<dbReference type="Proteomes" id="UP000321085">
    <property type="component" value="Unassembled WGS sequence"/>
</dbReference>
<organism evidence="5 6">
    <name type="scientific">Microvirga aerophila</name>
    <dbReference type="NCBI Taxonomy" id="670291"/>
    <lineage>
        <taxon>Bacteria</taxon>
        <taxon>Pseudomonadati</taxon>
        <taxon>Pseudomonadota</taxon>
        <taxon>Alphaproteobacteria</taxon>
        <taxon>Hyphomicrobiales</taxon>
        <taxon>Methylobacteriaceae</taxon>
        <taxon>Microvirga</taxon>
    </lineage>
</organism>
<protein>
    <submittedName>
        <fullName evidence="5">ABC transporter substrate-binding protein</fullName>
    </submittedName>
</protein>
<dbReference type="SUPFAM" id="SSF53850">
    <property type="entry name" value="Periplasmic binding protein-like II"/>
    <property type="match status" value="1"/>
</dbReference>
<dbReference type="PANTHER" id="PTHR33376:SF7">
    <property type="entry name" value="C4-DICARBOXYLATE-BINDING PROTEIN DCTB"/>
    <property type="match status" value="1"/>
</dbReference>
<evidence type="ECO:0000256" key="1">
    <source>
        <dbReference type="ARBA" id="ARBA00009023"/>
    </source>
</evidence>
<comment type="caution">
    <text evidence="5">The sequence shown here is derived from an EMBL/GenBank/DDBJ whole genome shotgun (WGS) entry which is preliminary data.</text>
</comment>
<reference evidence="5 6" key="1">
    <citation type="submission" date="2019-07" db="EMBL/GenBank/DDBJ databases">
        <title>Whole genome shotgun sequence of Microvirga aerophila NBRC 106136.</title>
        <authorList>
            <person name="Hosoyama A."/>
            <person name="Uohara A."/>
            <person name="Ohji S."/>
            <person name="Ichikawa N."/>
        </authorList>
    </citation>
    <scope>NUCLEOTIDE SEQUENCE [LARGE SCALE GENOMIC DNA]</scope>
    <source>
        <strain evidence="5 6">NBRC 106136</strain>
    </source>
</reference>
<keyword evidence="6" id="KW-1185">Reference proteome</keyword>
<dbReference type="RefSeq" id="WP_114188564.1">
    <property type="nucleotide sequence ID" value="NZ_BJYU01000081.1"/>
</dbReference>
<evidence type="ECO:0000313" key="6">
    <source>
        <dbReference type="Proteomes" id="UP000321085"/>
    </source>
</evidence>
<name>A0A512BY94_9HYPH</name>
<keyword evidence="2" id="KW-0813">Transport</keyword>
<dbReference type="PIRSF" id="PIRSF006470">
    <property type="entry name" value="DctB"/>
    <property type="match status" value="1"/>
</dbReference>
<dbReference type="NCBIfam" id="NF037995">
    <property type="entry name" value="TRAP_S1"/>
    <property type="match status" value="1"/>
</dbReference>
<dbReference type="GO" id="GO:0030288">
    <property type="term" value="C:outer membrane-bounded periplasmic space"/>
    <property type="evidence" value="ECO:0007669"/>
    <property type="project" value="InterPro"/>
</dbReference>
<dbReference type="InterPro" id="IPR004682">
    <property type="entry name" value="TRAP_DctP"/>
</dbReference>
<evidence type="ECO:0000256" key="3">
    <source>
        <dbReference type="ARBA" id="ARBA00022729"/>
    </source>
</evidence>
<dbReference type="EMBL" id="BJYU01000081">
    <property type="protein sequence ID" value="GEO16929.1"/>
    <property type="molecule type" value="Genomic_DNA"/>
</dbReference>
<evidence type="ECO:0000256" key="4">
    <source>
        <dbReference type="SAM" id="SignalP"/>
    </source>
</evidence>
<dbReference type="GO" id="GO:0055085">
    <property type="term" value="P:transmembrane transport"/>
    <property type="evidence" value="ECO:0007669"/>
    <property type="project" value="InterPro"/>
</dbReference>
<proteinExistence type="inferred from homology"/>
<evidence type="ECO:0000313" key="5">
    <source>
        <dbReference type="EMBL" id="GEO16929.1"/>
    </source>
</evidence>
<evidence type="ECO:0000256" key="2">
    <source>
        <dbReference type="ARBA" id="ARBA00022448"/>
    </source>
</evidence>
<sequence length="341" mass="37459">MRKHITHLLATVLVPGAMLLAGVAETSAQVETRTLRFTAASNKGHPQVLGVEKFAELVKDKSGGKITVRAFPGGSLGPDLQVVSAMQGGTIDLNVMNASLLAGNVKEMAVLDFPYLFNSSEEADAVIDGPIGKKLIDKLPAKGLVGLAYWNLGFREIHTRNKPVAKADDLRGLKMRVIPTPIYVDFMNATGANAVPMPFTETYTALEQGSIDGMTNPLLNIPDGKYNEVSKHLTLTNHMYTPQIVIVSKKTWDKLSEDERKILQQAAVETATYQRKIAREEATKVLDQLKKAGMTIHELPPEEIAKLREKAKPVIDKYKNDLGEEFVAELYAEVEKVRAKK</sequence>
<gene>
    <name evidence="5" type="ORF">MAE02_46250</name>
</gene>
<dbReference type="InterPro" id="IPR038404">
    <property type="entry name" value="TRAP_DctP_sf"/>
</dbReference>
<accession>A0A512BY94</accession>
<dbReference type="Pfam" id="PF03480">
    <property type="entry name" value="DctP"/>
    <property type="match status" value="1"/>
</dbReference>
<dbReference type="Gene3D" id="3.40.190.170">
    <property type="entry name" value="Bacterial extracellular solute-binding protein, family 7"/>
    <property type="match status" value="1"/>
</dbReference>
<dbReference type="AlphaFoldDB" id="A0A512BY94"/>
<dbReference type="InterPro" id="IPR018389">
    <property type="entry name" value="DctP_fam"/>
</dbReference>